<feature type="signal peptide" evidence="1">
    <location>
        <begin position="1"/>
        <end position="28"/>
    </location>
</feature>
<evidence type="ECO:0000313" key="2">
    <source>
        <dbReference type="EMBL" id="CAJ1494787.1"/>
    </source>
</evidence>
<keyword evidence="3" id="KW-1185">Reference proteome</keyword>
<accession>A0ABM9L8Q3</accession>
<sequence>MTTRPGRRSLARAGRTVAAALIAGSLLAGCTQTTPGQLAMTIEPVSPDITCSEFGILSASDQLTVVNEILGAAPDKPTYFLVAIAVLLCERAPEKPVKQVLLRLG</sequence>
<evidence type="ECO:0000256" key="1">
    <source>
        <dbReference type="SAM" id="SignalP"/>
    </source>
</evidence>
<feature type="chain" id="PRO_5046019435" description="Lipoprotein" evidence="1">
    <location>
        <begin position="29"/>
        <end position="105"/>
    </location>
</feature>
<keyword evidence="1" id="KW-0732">Signal</keyword>
<dbReference type="Proteomes" id="UP001190465">
    <property type="component" value="Chromosome"/>
</dbReference>
<protein>
    <recommendedName>
        <fullName evidence="4">Lipoprotein</fullName>
    </recommendedName>
</protein>
<dbReference type="RefSeq" id="WP_308480535.1">
    <property type="nucleotide sequence ID" value="NZ_OY726397.1"/>
</dbReference>
<dbReference type="PROSITE" id="PS51257">
    <property type="entry name" value="PROKAR_LIPOPROTEIN"/>
    <property type="match status" value="1"/>
</dbReference>
<dbReference type="EMBL" id="OY726397">
    <property type="protein sequence ID" value="CAJ1494787.1"/>
    <property type="molecule type" value="Genomic_DNA"/>
</dbReference>
<name>A0ABM9L8Q3_9MYCO</name>
<evidence type="ECO:0008006" key="4">
    <source>
        <dbReference type="Google" id="ProtNLM"/>
    </source>
</evidence>
<gene>
    <name evidence="2" type="ORF">MU0053_000160</name>
</gene>
<evidence type="ECO:0000313" key="3">
    <source>
        <dbReference type="Proteomes" id="UP001190465"/>
    </source>
</evidence>
<reference evidence="2 3" key="1">
    <citation type="submission" date="2023-08" db="EMBL/GenBank/DDBJ databases">
        <authorList>
            <person name="Folkvardsen B D."/>
            <person name="Norman A."/>
        </authorList>
    </citation>
    <scope>NUCLEOTIDE SEQUENCE [LARGE SCALE GENOMIC DNA]</scope>
    <source>
        <strain evidence="2 3">Mu0053</strain>
    </source>
</reference>
<organism evidence="2 3">
    <name type="scientific">[Mycobacterium] burgundiense</name>
    <dbReference type="NCBI Taxonomy" id="3064286"/>
    <lineage>
        <taxon>Bacteria</taxon>
        <taxon>Bacillati</taxon>
        <taxon>Actinomycetota</taxon>
        <taxon>Actinomycetes</taxon>
        <taxon>Mycobacteriales</taxon>
        <taxon>Mycobacteriaceae</taxon>
        <taxon>Mycolicibacterium</taxon>
    </lineage>
</organism>
<proteinExistence type="predicted"/>